<organism evidence="2">
    <name type="scientific">Conus imperialis</name>
    <name type="common">Imperial cone</name>
    <dbReference type="NCBI Taxonomy" id="35631"/>
    <lineage>
        <taxon>Eukaryota</taxon>
        <taxon>Metazoa</taxon>
        <taxon>Spiralia</taxon>
        <taxon>Lophotrochozoa</taxon>
        <taxon>Mollusca</taxon>
        <taxon>Gastropoda</taxon>
        <taxon>Caenogastropoda</taxon>
        <taxon>Neogastropoda</taxon>
        <taxon>Conoidea</taxon>
        <taxon>Conidae</taxon>
        <taxon>Conus</taxon>
        <taxon>Stephanoconus</taxon>
    </lineage>
</organism>
<sequence length="85" mass="9597">MPKLEMMLLVLLILPLCYIDAGLLEPWVLEEKEIIQRWIDRNCDSPNFQAWAMCCLESRCGTGGCCSQEVCDCNGPQSKECNCPP</sequence>
<evidence type="ECO:0000313" key="2">
    <source>
        <dbReference type="EMBL" id="ADZ99329.1"/>
    </source>
</evidence>
<name>F5C3U3_CONIM</name>
<protein>
    <submittedName>
        <fullName evidence="2">Conotoxin Im20.2</fullName>
    </submittedName>
</protein>
<keyword evidence="1" id="KW-0732">Signal</keyword>
<proteinExistence type="evidence at transcript level"/>
<feature type="signal peptide" evidence="1">
    <location>
        <begin position="1"/>
        <end position="21"/>
    </location>
</feature>
<accession>F5C3U3</accession>
<feature type="chain" id="PRO_5003323726" evidence="1">
    <location>
        <begin position="22"/>
        <end position="85"/>
    </location>
</feature>
<dbReference type="AlphaFoldDB" id="F5C3U3"/>
<dbReference type="EMBL" id="JF460789">
    <property type="protein sequence ID" value="ADZ99329.1"/>
    <property type="molecule type" value="mRNA"/>
</dbReference>
<evidence type="ECO:0000256" key="1">
    <source>
        <dbReference type="SAM" id="SignalP"/>
    </source>
</evidence>
<reference evidence="2" key="1">
    <citation type="journal article" date="2012" name="Toxicon">
        <title>Diversity and evolution of conotoxins in Conus virgo, Conus eburneus, Conus imperialis and Conus marmoreus from the South China Sea.</title>
        <authorList>
            <person name="Liu Z."/>
            <person name="Li H."/>
            <person name="Liu N."/>
            <person name="Wu C."/>
            <person name="Jiang J."/>
            <person name="Yue J."/>
            <person name="Jing Y."/>
            <person name="Dai Q."/>
        </authorList>
    </citation>
    <scope>NUCLEOTIDE SEQUENCE</scope>
</reference>